<feature type="transmembrane region" description="Helical" evidence="2">
    <location>
        <begin position="155"/>
        <end position="181"/>
    </location>
</feature>
<evidence type="ECO:0000313" key="3">
    <source>
        <dbReference type="EMBL" id="CAF1393715.1"/>
    </source>
</evidence>
<proteinExistence type="predicted"/>
<dbReference type="EMBL" id="CAJNOW010017885">
    <property type="protein sequence ID" value="CAF1661191.1"/>
    <property type="molecule type" value="Genomic_DNA"/>
</dbReference>
<dbReference type="Proteomes" id="UP000681967">
    <property type="component" value="Unassembled WGS sequence"/>
</dbReference>
<evidence type="ECO:0000313" key="10">
    <source>
        <dbReference type="EMBL" id="CAF3921530.1"/>
    </source>
</evidence>
<keyword evidence="2" id="KW-0472">Membrane</keyword>
<evidence type="ECO:0000313" key="4">
    <source>
        <dbReference type="EMBL" id="CAF1661191.1"/>
    </source>
</evidence>
<dbReference type="EMBL" id="CAJNOV010010131">
    <property type="protein sequence ID" value="CAF1393715.1"/>
    <property type="molecule type" value="Genomic_DNA"/>
</dbReference>
<evidence type="ECO:0000313" key="9">
    <source>
        <dbReference type="EMBL" id="CAF3833543.1"/>
    </source>
</evidence>
<dbReference type="Proteomes" id="UP000681720">
    <property type="component" value="Unassembled WGS sequence"/>
</dbReference>
<keyword evidence="2" id="KW-1133">Transmembrane helix</keyword>
<dbReference type="Proteomes" id="UP000663856">
    <property type="component" value="Unassembled WGS sequence"/>
</dbReference>
<dbReference type="EMBL" id="CAJOBJ010002344">
    <property type="protein sequence ID" value="CAF3921530.1"/>
    <property type="molecule type" value="Genomic_DNA"/>
</dbReference>
<organism evidence="4 12">
    <name type="scientific">Rotaria magnacalcarata</name>
    <dbReference type="NCBI Taxonomy" id="392030"/>
    <lineage>
        <taxon>Eukaryota</taxon>
        <taxon>Metazoa</taxon>
        <taxon>Spiralia</taxon>
        <taxon>Gnathifera</taxon>
        <taxon>Rotifera</taxon>
        <taxon>Eurotatoria</taxon>
        <taxon>Bdelloidea</taxon>
        <taxon>Philodinida</taxon>
        <taxon>Philodinidae</taxon>
        <taxon>Rotaria</taxon>
    </lineage>
</organism>
<dbReference type="Proteomes" id="UP000663887">
    <property type="component" value="Unassembled WGS sequence"/>
</dbReference>
<evidence type="ECO:0000313" key="6">
    <source>
        <dbReference type="EMBL" id="CAF2092858.1"/>
    </source>
</evidence>
<evidence type="ECO:0000256" key="1">
    <source>
        <dbReference type="SAM" id="MobiDB-lite"/>
    </source>
</evidence>
<evidence type="ECO:0000313" key="11">
    <source>
        <dbReference type="EMBL" id="CAF4203322.1"/>
    </source>
</evidence>
<keyword evidence="13" id="KW-1185">Reference proteome</keyword>
<keyword evidence="2" id="KW-0812">Transmembrane</keyword>
<dbReference type="AlphaFoldDB" id="A0A816FGD1"/>
<dbReference type="EMBL" id="CAJOBF010000545">
    <property type="protein sequence ID" value="CAF3833543.1"/>
    <property type="molecule type" value="Genomic_DNA"/>
</dbReference>
<dbReference type="Proteomes" id="UP000663866">
    <property type="component" value="Unassembled WGS sequence"/>
</dbReference>
<feature type="region of interest" description="Disordered" evidence="1">
    <location>
        <begin position="1"/>
        <end position="24"/>
    </location>
</feature>
<gene>
    <name evidence="8" type="ORF">BYL167_LOCUS3399</name>
    <name evidence="3" type="ORF">CJN711_LOCUS21597</name>
    <name evidence="10" type="ORF">GIL414_LOCUS7597</name>
    <name evidence="4" type="ORF">KQP761_LOCUS32091</name>
    <name evidence="7" type="ORF">MBJ925_LOCUS26418</name>
    <name evidence="11" type="ORF">OVN521_LOCUS26507</name>
    <name evidence="9" type="ORF">UXM345_LOCUS6756</name>
    <name evidence="5" type="ORF">WKI299_LOCUS12041</name>
    <name evidence="6" type="ORF">XDN619_LOCUS17026</name>
</gene>
<feature type="compositionally biased region" description="Polar residues" evidence="1">
    <location>
        <begin position="206"/>
        <end position="219"/>
    </location>
</feature>
<feature type="region of interest" description="Disordered" evidence="1">
    <location>
        <begin position="41"/>
        <end position="60"/>
    </location>
</feature>
<name>A0A816FGD1_9BILA</name>
<dbReference type="EMBL" id="CAJNRF010004500">
    <property type="protein sequence ID" value="CAF2060528.1"/>
    <property type="molecule type" value="Genomic_DNA"/>
</dbReference>
<dbReference type="EMBL" id="CAJNRE010014093">
    <property type="protein sequence ID" value="CAF2124179.1"/>
    <property type="molecule type" value="Genomic_DNA"/>
</dbReference>
<dbReference type="Proteomes" id="UP000663842">
    <property type="component" value="Unassembled WGS sequence"/>
</dbReference>
<evidence type="ECO:0000313" key="8">
    <source>
        <dbReference type="EMBL" id="CAF3808490.1"/>
    </source>
</evidence>
<evidence type="ECO:0000256" key="2">
    <source>
        <dbReference type="SAM" id="Phobius"/>
    </source>
</evidence>
<dbReference type="Proteomes" id="UP000663834">
    <property type="component" value="Unassembled WGS sequence"/>
</dbReference>
<dbReference type="Proteomes" id="UP000663855">
    <property type="component" value="Unassembled WGS sequence"/>
</dbReference>
<accession>A0A816FGD1</accession>
<dbReference type="Proteomes" id="UP000663824">
    <property type="component" value="Unassembled WGS sequence"/>
</dbReference>
<dbReference type="EMBL" id="CAJNRG010007272">
    <property type="protein sequence ID" value="CAF2092858.1"/>
    <property type="molecule type" value="Genomic_DNA"/>
</dbReference>
<reference evidence="4" key="1">
    <citation type="submission" date="2021-02" db="EMBL/GenBank/DDBJ databases">
        <authorList>
            <person name="Nowell W R."/>
        </authorList>
    </citation>
    <scope>NUCLEOTIDE SEQUENCE</scope>
</reference>
<feature type="compositionally biased region" description="Low complexity" evidence="1">
    <location>
        <begin position="9"/>
        <end position="24"/>
    </location>
</feature>
<sequence>MTTITTPPSTRSKATAKAKSTNNTTKRIITRVQNTTGVLTTTTTSTTTSKSTTTPKSTTTTTITTTELPIISITTDMTESITEDADESQSEISDNSHSIADYEEEASLPNATVSSNIDHTTTTTAADKNGFVIITTTSNDKKKSRKTSQQSKSKLPLVLGLISGGLTIIGLSGCLIIYALIHRRKIKIFNRSERGKKVNRLKGLTDSASTIPDGSPSQK</sequence>
<evidence type="ECO:0000313" key="12">
    <source>
        <dbReference type="Proteomes" id="UP000663834"/>
    </source>
</evidence>
<dbReference type="EMBL" id="CAJOBH010000656">
    <property type="protein sequence ID" value="CAF3808490.1"/>
    <property type="molecule type" value="Genomic_DNA"/>
</dbReference>
<dbReference type="EMBL" id="CAJOBG010006986">
    <property type="protein sequence ID" value="CAF4203322.1"/>
    <property type="molecule type" value="Genomic_DNA"/>
</dbReference>
<evidence type="ECO:0000313" key="13">
    <source>
        <dbReference type="Proteomes" id="UP000663866"/>
    </source>
</evidence>
<feature type="region of interest" description="Disordered" evidence="1">
    <location>
        <begin position="200"/>
        <end position="219"/>
    </location>
</feature>
<comment type="caution">
    <text evidence="4">The sequence shown here is derived from an EMBL/GenBank/DDBJ whole genome shotgun (WGS) entry which is preliminary data.</text>
</comment>
<dbReference type="OrthoDB" id="10529159at2759"/>
<evidence type="ECO:0000313" key="7">
    <source>
        <dbReference type="EMBL" id="CAF2124179.1"/>
    </source>
</evidence>
<evidence type="ECO:0000313" key="5">
    <source>
        <dbReference type="EMBL" id="CAF2060528.1"/>
    </source>
</evidence>
<protein>
    <submittedName>
        <fullName evidence="4">Uncharacterized protein</fullName>
    </submittedName>
</protein>